<dbReference type="EMBL" id="VIEB01000476">
    <property type="protein sequence ID" value="TQD89518.1"/>
    <property type="molecule type" value="Genomic_DNA"/>
</dbReference>
<protein>
    <submittedName>
        <fullName evidence="1">Uncharacterized protein</fullName>
    </submittedName>
</protein>
<evidence type="ECO:0000313" key="1">
    <source>
        <dbReference type="EMBL" id="TQD89518.1"/>
    </source>
</evidence>
<proteinExistence type="predicted"/>
<gene>
    <name evidence="1" type="ORF">C1H46_024917</name>
</gene>
<sequence length="72" mass="8517">MAEGHRWNGRFQIQIMRSPKVVDGELQWWTYFVRDQWDAGSQVLQCLLRDLCAPQQQQTQAGNNGEKIRNRK</sequence>
<dbReference type="Proteomes" id="UP000315295">
    <property type="component" value="Unassembled WGS sequence"/>
</dbReference>
<dbReference type="AlphaFoldDB" id="A0A540LSY2"/>
<keyword evidence="2" id="KW-1185">Reference proteome</keyword>
<comment type="caution">
    <text evidence="1">The sequence shown here is derived from an EMBL/GenBank/DDBJ whole genome shotgun (WGS) entry which is preliminary data.</text>
</comment>
<accession>A0A540LSY2</accession>
<organism evidence="1 2">
    <name type="scientific">Malus baccata</name>
    <name type="common">Siberian crab apple</name>
    <name type="synonym">Pyrus baccata</name>
    <dbReference type="NCBI Taxonomy" id="106549"/>
    <lineage>
        <taxon>Eukaryota</taxon>
        <taxon>Viridiplantae</taxon>
        <taxon>Streptophyta</taxon>
        <taxon>Embryophyta</taxon>
        <taxon>Tracheophyta</taxon>
        <taxon>Spermatophyta</taxon>
        <taxon>Magnoliopsida</taxon>
        <taxon>eudicotyledons</taxon>
        <taxon>Gunneridae</taxon>
        <taxon>Pentapetalae</taxon>
        <taxon>rosids</taxon>
        <taxon>fabids</taxon>
        <taxon>Rosales</taxon>
        <taxon>Rosaceae</taxon>
        <taxon>Amygdaloideae</taxon>
        <taxon>Maleae</taxon>
        <taxon>Malus</taxon>
    </lineage>
</organism>
<name>A0A540LSY2_MALBA</name>
<reference evidence="1 2" key="1">
    <citation type="journal article" date="2019" name="G3 (Bethesda)">
        <title>Sequencing of a Wild Apple (Malus baccata) Genome Unravels the Differences Between Cultivated and Wild Apple Species Regarding Disease Resistance and Cold Tolerance.</title>
        <authorList>
            <person name="Chen X."/>
        </authorList>
    </citation>
    <scope>NUCLEOTIDE SEQUENCE [LARGE SCALE GENOMIC DNA]</scope>
    <source>
        <strain evidence="2">cv. Shandingzi</strain>
        <tissue evidence="1">Leaves</tissue>
    </source>
</reference>
<evidence type="ECO:0000313" key="2">
    <source>
        <dbReference type="Proteomes" id="UP000315295"/>
    </source>
</evidence>